<sequence length="1383" mass="157424">MLEVILFAMGLADIDENDETVTDCPAAPAMSVSAASVPRHEAEVAPAVMDVPTEDTAKDPVGGPTGAATAQGQLSAPSSPCVSRRAAPTADSRIPQPLPSPTPLRRSGSLRLRGEKPGFGHPRHPLGLARGSLGLGARASPGAAFPSITEASESWKRSLRGMGDGLPAHGPAPPPPASNLRHQRHHRSLKKQSLSSRPSSRDAYPHTPTPSPEEVDFFRPQNLNRFLLDHAKEFGGDHDDLDSLRSYGSNCSTQSACDHAQFARNGTTFSGKRMKYIVHCSSHPEPNEYLTPTQRANQQVRRLKALVEQARKDIEAKDENIFKLTKEVVELRLLRDEVDSPAKTTRSSEDSPPFRVTTQLENECGNSTSLSDSGHFDDVLSLISAQSAHSPGPRQVLSSPEAERLAEVYQHKIDDVTRKQGEKSLEDRKSLVKMYEKKMEDMSRKYSEKFQQEKNDLIEMYENKIGDIVRRHQEKSQEDKVTNEKRIDELSQLENQNSLQATHQSKVVQSLTEKLEETQQLLETAQKNATSLSQQLEDVNLRYNDLQHELFQSREKTVLLEDEIETLQKTIAMHEQQVSEKNVALVQSAQIESELSLLRQHVEEQKVTSELKSQLESELARVSEKLKEKELKCKLIEDEKTEAESLHHQRQEEDSKLISQLKDEISDMLHQLKAREEKCKEIEDKKTELQKNQEASSQLVSKLKNEISEVLMKLKAEEQKRLEAENKKTEAEIMYQEKQEEFLQLVSELRSQISNLLQKSKDDEQKHEKLKSQLQTELMQISVSLKEEKEKNIQLEKEKTKTMTVLEEEQKKIVQLQSDFENARCEMFSVKEEENRHTVEFAAALEKDLAALKIRLGEEEEKNKNLECWKQEAENMKEEITNHIQHEKQLTEQLVSLESEVDDLKTSLLEEKESRRNVSLSTIQNLEEKLDISQKEANKQSQEMNQLRDRLSNVESEAVTLSNLLSEERLINEELLHWKTKAENLQSEINSLKEDIVEKTQQLQYFASIESKVIEIQDCLSVEKEKVQDLMKWRIKANDLEEEIKSLKEEISSLSQNVQLSENNNTECLQNVPFEAQQKILSLEAEIVELRESLDQSYWMQSEKDTTQQQMEKTIFELTAKMKKMEEDSLILNEAVTCLKNENDELKARAQQNDIPELLSKDDLSTLLLSKSGLIETESNAAKVHLSNNYEDKRTMHLQHLSENGNIVDTESQLRAEIESLKKAIADQEERHTEMNLKMYLKGQEAAKFERKDQVLEMAAQAPEKVSVPELLSQLAETEKELDKVKDNQLENKPKSSLSLLSANEAVCLYLLGSFKAMYRQLAEGQASNSSSPEATLLFLKSAFYYFLTDEANCQGHLHAIQSILGFTESEKQSIDTLTYIRR</sequence>
<evidence type="ECO:0000313" key="5">
    <source>
        <dbReference type="RefSeq" id="XP_034241449.1"/>
    </source>
</evidence>
<feature type="coiled-coil region" evidence="1">
    <location>
        <begin position="293"/>
        <end position="327"/>
    </location>
</feature>
<keyword evidence="1" id="KW-0175">Coiled coil</keyword>
<evidence type="ECO:0000259" key="3">
    <source>
        <dbReference type="PROSITE" id="PS50913"/>
    </source>
</evidence>
<evidence type="ECO:0000256" key="1">
    <source>
        <dbReference type="SAM" id="Coils"/>
    </source>
</evidence>
<feature type="domain" description="GRIP" evidence="3">
    <location>
        <begin position="1330"/>
        <end position="1378"/>
    </location>
</feature>
<feature type="region of interest" description="Disordered" evidence="2">
    <location>
        <begin position="51"/>
        <end position="133"/>
    </location>
</feature>
<keyword evidence="4" id="KW-1185">Reference proteome</keyword>
<feature type="coiled-coil region" evidence="1">
    <location>
        <begin position="508"/>
        <end position="577"/>
    </location>
</feature>
<dbReference type="KEGG" id="tpal:117645389"/>
<dbReference type="PROSITE" id="PS50913">
    <property type="entry name" value="GRIP"/>
    <property type="match status" value="1"/>
</dbReference>
<protein>
    <submittedName>
        <fullName evidence="5">Calponin homology domain-containing protein DDB_G0272472 isoform X1</fullName>
    </submittedName>
</protein>
<feature type="coiled-coil region" evidence="1">
    <location>
        <begin position="1211"/>
        <end position="1238"/>
    </location>
</feature>
<dbReference type="InParanoid" id="A0A6P8ZMZ2"/>
<organism evidence="5">
    <name type="scientific">Thrips palmi</name>
    <name type="common">Melon thrips</name>
    <dbReference type="NCBI Taxonomy" id="161013"/>
    <lineage>
        <taxon>Eukaryota</taxon>
        <taxon>Metazoa</taxon>
        <taxon>Ecdysozoa</taxon>
        <taxon>Arthropoda</taxon>
        <taxon>Hexapoda</taxon>
        <taxon>Insecta</taxon>
        <taxon>Pterygota</taxon>
        <taxon>Neoptera</taxon>
        <taxon>Paraneoptera</taxon>
        <taxon>Thysanoptera</taxon>
        <taxon>Terebrantia</taxon>
        <taxon>Thripoidea</taxon>
        <taxon>Thripidae</taxon>
        <taxon>Thrips</taxon>
    </lineage>
</organism>
<feature type="coiled-coil region" evidence="1">
    <location>
        <begin position="1030"/>
        <end position="1064"/>
    </location>
</feature>
<feature type="region of interest" description="Disordered" evidence="2">
    <location>
        <begin position="159"/>
        <end position="217"/>
    </location>
</feature>
<gene>
    <name evidence="5" type="primary">LOC117645389</name>
</gene>
<feature type="coiled-coil region" evidence="1">
    <location>
        <begin position="612"/>
        <end position="1002"/>
    </location>
</feature>
<reference evidence="5" key="1">
    <citation type="submission" date="2025-08" db="UniProtKB">
        <authorList>
            <consortium name="RefSeq"/>
        </authorList>
    </citation>
    <scope>IDENTIFICATION</scope>
    <source>
        <tissue evidence="5">Total insect</tissue>
    </source>
</reference>
<feature type="compositionally biased region" description="Basic residues" evidence="2">
    <location>
        <begin position="181"/>
        <end position="190"/>
    </location>
</feature>
<dbReference type="GeneID" id="117645389"/>
<dbReference type="Proteomes" id="UP000515158">
    <property type="component" value="Unplaced"/>
</dbReference>
<dbReference type="RefSeq" id="XP_034241449.1">
    <property type="nucleotide sequence ID" value="XM_034385558.1"/>
</dbReference>
<dbReference type="CTD" id="33739"/>
<proteinExistence type="predicted"/>
<name>A0A6P8ZMZ2_THRPL</name>
<evidence type="ECO:0000313" key="4">
    <source>
        <dbReference type="Proteomes" id="UP000515158"/>
    </source>
</evidence>
<evidence type="ECO:0000256" key="2">
    <source>
        <dbReference type="SAM" id="MobiDB-lite"/>
    </source>
</evidence>
<dbReference type="InterPro" id="IPR000237">
    <property type="entry name" value="GRIP_dom"/>
</dbReference>
<accession>A0A6P8ZMZ2</accession>
<dbReference type="OrthoDB" id="5807119at2759"/>